<dbReference type="CDD" id="cd04335">
    <property type="entry name" value="PrdX_deacylase"/>
    <property type="match status" value="1"/>
</dbReference>
<dbReference type="EMBL" id="CP111022">
    <property type="protein sequence ID" value="WAR19726.1"/>
    <property type="molecule type" value="Genomic_DNA"/>
</dbReference>
<evidence type="ECO:0000313" key="4">
    <source>
        <dbReference type="EMBL" id="WAR19726.1"/>
    </source>
</evidence>
<comment type="similarity">
    <text evidence="1">Belongs to the PRORSD1 family.</text>
</comment>
<proteinExistence type="inferred from homology"/>
<gene>
    <name evidence="4" type="ORF">MAR_001564</name>
</gene>
<dbReference type="SUPFAM" id="SSF55826">
    <property type="entry name" value="YbaK/ProRS associated domain"/>
    <property type="match status" value="1"/>
</dbReference>
<feature type="non-terminal residue" evidence="4">
    <location>
        <position position="1"/>
    </location>
</feature>
<evidence type="ECO:0000256" key="2">
    <source>
        <dbReference type="ARBA" id="ARBA00031612"/>
    </source>
</evidence>
<name>A0ABY7FFK9_MYAAR</name>
<sequence length="149" mass="16615">MAENIRTHVDRAGLEHKLKEWAIDYETYEHPGALPHLSNAEGMFAKNLFLRDKKKRLFLFCAPHDADIKLNDLAKLVGASGGLRFADENVLQQTLGLTQGAVTVFGIINDVSNDVRLVLDKRLTDGTYSKIMFHPMENTATLSMTSEGL</sequence>
<accession>A0ABY7FFK9</accession>
<dbReference type="InterPro" id="IPR007214">
    <property type="entry name" value="YbaK/aa-tRNA-synth-assoc-dom"/>
</dbReference>
<evidence type="ECO:0000313" key="5">
    <source>
        <dbReference type="Proteomes" id="UP001164746"/>
    </source>
</evidence>
<dbReference type="PANTHER" id="PTHR31423">
    <property type="entry name" value="YBAK DOMAIN-CONTAINING PROTEIN"/>
    <property type="match status" value="1"/>
</dbReference>
<evidence type="ECO:0000256" key="1">
    <source>
        <dbReference type="ARBA" id="ARBA00010201"/>
    </source>
</evidence>
<dbReference type="Gene3D" id="3.90.960.10">
    <property type="entry name" value="YbaK/aminoacyl-tRNA synthetase-associated domain"/>
    <property type="match status" value="1"/>
</dbReference>
<organism evidence="4 5">
    <name type="scientific">Mya arenaria</name>
    <name type="common">Soft-shell clam</name>
    <dbReference type="NCBI Taxonomy" id="6604"/>
    <lineage>
        <taxon>Eukaryota</taxon>
        <taxon>Metazoa</taxon>
        <taxon>Spiralia</taxon>
        <taxon>Lophotrochozoa</taxon>
        <taxon>Mollusca</taxon>
        <taxon>Bivalvia</taxon>
        <taxon>Autobranchia</taxon>
        <taxon>Heteroconchia</taxon>
        <taxon>Euheterodonta</taxon>
        <taxon>Imparidentia</taxon>
        <taxon>Neoheterodontei</taxon>
        <taxon>Myida</taxon>
        <taxon>Myoidea</taxon>
        <taxon>Myidae</taxon>
        <taxon>Mya</taxon>
    </lineage>
</organism>
<feature type="domain" description="YbaK/aminoacyl-tRNA synthetase-associated" evidence="3">
    <location>
        <begin position="40"/>
        <end position="147"/>
    </location>
</feature>
<dbReference type="InterPro" id="IPR040285">
    <property type="entry name" value="ProX/PRXD1"/>
</dbReference>
<reference evidence="4" key="1">
    <citation type="submission" date="2022-11" db="EMBL/GenBank/DDBJ databases">
        <title>Centuries of genome instability and evolution in soft-shell clam transmissible cancer (bioRxiv).</title>
        <authorList>
            <person name="Hart S.F.M."/>
            <person name="Yonemitsu M.A."/>
            <person name="Giersch R.M."/>
            <person name="Beal B.F."/>
            <person name="Arriagada G."/>
            <person name="Davis B.W."/>
            <person name="Ostrander E.A."/>
            <person name="Goff S.P."/>
            <person name="Metzger M.J."/>
        </authorList>
    </citation>
    <scope>NUCLEOTIDE SEQUENCE</scope>
    <source>
        <strain evidence="4">MELC-2E11</strain>
        <tissue evidence="4">Siphon/mantle</tissue>
    </source>
</reference>
<dbReference type="InterPro" id="IPR036754">
    <property type="entry name" value="YbaK/aa-tRNA-synt-asso_dom_sf"/>
</dbReference>
<dbReference type="PANTHER" id="PTHR31423:SF3">
    <property type="entry name" value="PROLYL-TRNA SYNTHETASE ASSOCIATED DOMAIN-CONTAINING PROTEIN 1-RELATED"/>
    <property type="match status" value="1"/>
</dbReference>
<dbReference type="Proteomes" id="UP001164746">
    <property type="component" value="Chromosome 11"/>
</dbReference>
<evidence type="ECO:0000259" key="3">
    <source>
        <dbReference type="Pfam" id="PF04073"/>
    </source>
</evidence>
<dbReference type="Pfam" id="PF04073">
    <property type="entry name" value="tRNA_edit"/>
    <property type="match status" value="1"/>
</dbReference>
<keyword evidence="5" id="KW-1185">Reference proteome</keyword>
<protein>
    <recommendedName>
        <fullName evidence="2">PrdX deacylase domain-containing protein 1</fullName>
    </recommendedName>
</protein>